<proteinExistence type="inferred from homology"/>
<accession>A0A2M3ZB81</accession>
<dbReference type="PROSITE" id="PS00893">
    <property type="entry name" value="NUDIX_BOX"/>
    <property type="match status" value="1"/>
</dbReference>
<evidence type="ECO:0000256" key="5">
    <source>
        <dbReference type="ARBA" id="ARBA00032644"/>
    </source>
</evidence>
<dbReference type="SUPFAM" id="SSF55811">
    <property type="entry name" value="Nudix"/>
    <property type="match status" value="1"/>
</dbReference>
<feature type="domain" description="Nudix hydrolase" evidence="6">
    <location>
        <begin position="1"/>
        <end position="137"/>
    </location>
</feature>
<evidence type="ECO:0000313" key="7">
    <source>
        <dbReference type="EMBL" id="MBW25807.1"/>
    </source>
</evidence>
<dbReference type="CDD" id="cd03428">
    <property type="entry name" value="NUDIX_Ap4A_Nudt2"/>
    <property type="match status" value="1"/>
</dbReference>
<dbReference type="InterPro" id="IPR051325">
    <property type="entry name" value="Nudix_hydrolase_domain"/>
</dbReference>
<comment type="similarity">
    <text evidence="1">Belongs to the Nudix hydrolase family.</text>
</comment>
<evidence type="ECO:0000256" key="4">
    <source>
        <dbReference type="ARBA" id="ARBA00022801"/>
    </source>
</evidence>
<dbReference type="PROSITE" id="PS51462">
    <property type="entry name" value="NUDIX"/>
    <property type="match status" value="1"/>
</dbReference>
<dbReference type="AlphaFoldDB" id="A0A2M3ZB81"/>
<dbReference type="InterPro" id="IPR015797">
    <property type="entry name" value="NUDIX_hydrolase-like_dom_sf"/>
</dbReference>
<name>A0A2M3ZB81_9DIPT</name>
<evidence type="ECO:0000256" key="1">
    <source>
        <dbReference type="ARBA" id="ARBA00005582"/>
    </source>
</evidence>
<keyword evidence="4 7" id="KW-0378">Hydrolase</keyword>
<protein>
    <recommendedName>
        <fullName evidence="2">Bis(5'-nucleosyl)-tetraphosphatase [asymmetrical]</fullName>
    </recommendedName>
    <alternativeName>
        <fullName evidence="5">Diadenosine 5',5'''-P1,P4-tetraphosphate asymmetrical hydrolase</fullName>
    </alternativeName>
</protein>
<dbReference type="InterPro" id="IPR020084">
    <property type="entry name" value="NUDIX_hydrolase_CS"/>
</dbReference>
<dbReference type="InterPro" id="IPR003565">
    <property type="entry name" value="Tetra_PHTase"/>
</dbReference>
<evidence type="ECO:0000259" key="6">
    <source>
        <dbReference type="PROSITE" id="PS51462"/>
    </source>
</evidence>
<dbReference type="GO" id="GO:0004081">
    <property type="term" value="F:bis(5'-nucleosyl)-tetraphosphatase (asymmetrical) activity"/>
    <property type="evidence" value="ECO:0007669"/>
    <property type="project" value="TreeGrafter"/>
</dbReference>
<dbReference type="Pfam" id="PF00293">
    <property type="entry name" value="NUDIX"/>
    <property type="match status" value="1"/>
</dbReference>
<dbReference type="Gene3D" id="3.90.79.10">
    <property type="entry name" value="Nucleoside Triphosphate Pyrophosphohydrolase"/>
    <property type="match status" value="1"/>
</dbReference>
<organism evidence="7">
    <name type="scientific">Anopheles braziliensis</name>
    <dbReference type="NCBI Taxonomy" id="58242"/>
    <lineage>
        <taxon>Eukaryota</taxon>
        <taxon>Metazoa</taxon>
        <taxon>Ecdysozoa</taxon>
        <taxon>Arthropoda</taxon>
        <taxon>Hexapoda</taxon>
        <taxon>Insecta</taxon>
        <taxon>Pterygota</taxon>
        <taxon>Neoptera</taxon>
        <taxon>Endopterygota</taxon>
        <taxon>Diptera</taxon>
        <taxon>Nematocera</taxon>
        <taxon>Culicoidea</taxon>
        <taxon>Culicidae</taxon>
        <taxon>Anophelinae</taxon>
        <taxon>Anopheles</taxon>
    </lineage>
</organism>
<evidence type="ECO:0000256" key="2">
    <source>
        <dbReference type="ARBA" id="ARBA00018911"/>
    </source>
</evidence>
<evidence type="ECO:0000256" key="3">
    <source>
        <dbReference type="ARBA" id="ARBA00022741"/>
    </source>
</evidence>
<dbReference type="PANTHER" id="PTHR21340:SF0">
    <property type="entry name" value="BIS(5'-NUCLEOSYL)-TETRAPHOSPHATASE [ASYMMETRICAL]"/>
    <property type="match status" value="1"/>
</dbReference>
<sequence>MAKRAAGFLIFRRLCERIEYLMLHAPSKQYQWTPPKGHVDPGEDDFTTALRETSEESGYTESDLKVYRNQSCTLEYKHDKGHDKVVVYWLAELRNPSQQARLSEEHQDMRWLECEDAIKIAGNDDFAKMIRAFDVRIKQSELGEP</sequence>
<dbReference type="PRINTS" id="PR01405">
    <property type="entry name" value="TETRPHPHTASE"/>
</dbReference>
<reference evidence="7" key="1">
    <citation type="submission" date="2018-01" db="EMBL/GenBank/DDBJ databases">
        <title>An insight into the sialome of Amazonian anophelines.</title>
        <authorList>
            <person name="Ribeiro J.M."/>
            <person name="Scarpassa V."/>
            <person name="Calvo E."/>
        </authorList>
    </citation>
    <scope>NUCLEOTIDE SEQUENCE</scope>
    <source>
        <tissue evidence="7">Salivary glands</tissue>
    </source>
</reference>
<dbReference type="PANTHER" id="PTHR21340">
    <property type="entry name" value="DIADENOSINE 5,5-P1,P4-TETRAPHOSPHATE PYROPHOSPHOHYDROLASE MUTT"/>
    <property type="match status" value="1"/>
</dbReference>
<dbReference type="InterPro" id="IPR000086">
    <property type="entry name" value="NUDIX_hydrolase_dom"/>
</dbReference>
<dbReference type="GO" id="GO:0000166">
    <property type="term" value="F:nucleotide binding"/>
    <property type="evidence" value="ECO:0007669"/>
    <property type="project" value="UniProtKB-KW"/>
</dbReference>
<dbReference type="EMBL" id="GGFM01005056">
    <property type="protein sequence ID" value="MBW25807.1"/>
    <property type="molecule type" value="Transcribed_RNA"/>
</dbReference>
<dbReference type="GO" id="GO:0006167">
    <property type="term" value="P:AMP biosynthetic process"/>
    <property type="evidence" value="ECO:0007669"/>
    <property type="project" value="TreeGrafter"/>
</dbReference>
<keyword evidence="3" id="KW-0547">Nucleotide-binding</keyword>
<dbReference type="GO" id="GO:0006754">
    <property type="term" value="P:ATP biosynthetic process"/>
    <property type="evidence" value="ECO:0007669"/>
    <property type="project" value="TreeGrafter"/>
</dbReference>